<gene>
    <name evidence="2" type="ORF">OD750_002735</name>
</gene>
<name>A0A9X4BIT6_9GAMM</name>
<dbReference type="InterPro" id="IPR014710">
    <property type="entry name" value="RmlC-like_jellyroll"/>
</dbReference>
<feature type="signal peptide" evidence="1">
    <location>
        <begin position="1"/>
        <end position="18"/>
    </location>
</feature>
<dbReference type="AlphaFoldDB" id="A0A9X4BIT6"/>
<accession>A0A9X4BIT6</accession>
<reference evidence="2" key="1">
    <citation type="submission" date="2023-02" db="EMBL/GenBank/DDBJ databases">
        <title>Tahibacter soli sp. nov. isolated from soil.</title>
        <authorList>
            <person name="Baek J.H."/>
            <person name="Lee J.K."/>
            <person name="Choi D.G."/>
            <person name="Jeon C.O."/>
        </authorList>
    </citation>
    <scope>NUCLEOTIDE SEQUENCE</scope>
    <source>
        <strain evidence="2">BL</strain>
    </source>
</reference>
<organism evidence="2 3">
    <name type="scientific">Tahibacter soli</name>
    <dbReference type="NCBI Taxonomy" id="2983605"/>
    <lineage>
        <taxon>Bacteria</taxon>
        <taxon>Pseudomonadati</taxon>
        <taxon>Pseudomonadota</taxon>
        <taxon>Gammaproteobacteria</taxon>
        <taxon>Lysobacterales</taxon>
        <taxon>Rhodanobacteraceae</taxon>
        <taxon>Tahibacter</taxon>
    </lineage>
</organism>
<keyword evidence="1" id="KW-0732">Signal</keyword>
<sequence>MTRLVLILAAFAAGTALADGPKPARLVPDDIAQLASTGPGTGTSGVAGIRSVVLSGDPAAAGLYTIRVIVPPHTTIRAHTHRDARSATVVAGRWYFGYGDKAGADARALPPGSFYTEPANAPHYAQTRDEGATVDITGYGPSDTVYVEAANDPRDAK</sequence>
<dbReference type="Gene3D" id="2.60.120.10">
    <property type="entry name" value="Jelly Rolls"/>
    <property type="match status" value="1"/>
</dbReference>
<dbReference type="SUPFAM" id="SSF51182">
    <property type="entry name" value="RmlC-like cupins"/>
    <property type="match status" value="1"/>
</dbReference>
<feature type="chain" id="PRO_5040763056" evidence="1">
    <location>
        <begin position="19"/>
        <end position="157"/>
    </location>
</feature>
<proteinExistence type="predicted"/>
<evidence type="ECO:0000313" key="2">
    <source>
        <dbReference type="EMBL" id="MDC8011459.1"/>
    </source>
</evidence>
<dbReference type="CDD" id="cd06989">
    <property type="entry name" value="cupin_DRT102"/>
    <property type="match status" value="1"/>
</dbReference>
<dbReference type="Proteomes" id="UP001139971">
    <property type="component" value="Unassembled WGS sequence"/>
</dbReference>
<dbReference type="EMBL" id="JAOVZO020000003">
    <property type="protein sequence ID" value="MDC8011459.1"/>
    <property type="molecule type" value="Genomic_DNA"/>
</dbReference>
<evidence type="ECO:0000256" key="1">
    <source>
        <dbReference type="SAM" id="SignalP"/>
    </source>
</evidence>
<keyword evidence="3" id="KW-1185">Reference proteome</keyword>
<dbReference type="InterPro" id="IPR011051">
    <property type="entry name" value="RmlC_Cupin_sf"/>
</dbReference>
<comment type="caution">
    <text evidence="2">The sequence shown here is derived from an EMBL/GenBank/DDBJ whole genome shotgun (WGS) entry which is preliminary data.</text>
</comment>
<dbReference type="RefSeq" id="WP_263545880.1">
    <property type="nucleotide sequence ID" value="NZ_JAOVZO020000003.1"/>
</dbReference>
<evidence type="ECO:0000313" key="3">
    <source>
        <dbReference type="Proteomes" id="UP001139971"/>
    </source>
</evidence>
<protein>
    <submittedName>
        <fullName evidence="2">Cupin domain-containing protein</fullName>
    </submittedName>
</protein>